<dbReference type="EMBL" id="JAKILB010000011">
    <property type="protein sequence ID" value="MCL1140046.1"/>
    <property type="molecule type" value="Genomic_DNA"/>
</dbReference>
<dbReference type="RefSeq" id="WP_248951115.1">
    <property type="nucleotide sequence ID" value="NZ_JAKILB010000011.1"/>
</dbReference>
<evidence type="ECO:0000313" key="1">
    <source>
        <dbReference type="EMBL" id="MCL1140046.1"/>
    </source>
</evidence>
<protein>
    <submittedName>
        <fullName evidence="1">Uncharacterized protein</fullName>
    </submittedName>
</protein>
<dbReference type="Proteomes" id="UP001139293">
    <property type="component" value="Unassembled WGS sequence"/>
</dbReference>
<sequence>MKITVMDDDNTANVNALIAGVRQFNVEHMGPETSQPLSVVAHDKSGKLIAGIAGCTIYDNFLRIPISIRS</sequence>
<dbReference type="AlphaFoldDB" id="A0A9X1ZQC6"/>
<name>A0A9X1ZQC6_9GAMM</name>
<gene>
    <name evidence="1" type="ORF">L2740_15980</name>
</gene>
<accession>A0A9X1ZQC6</accession>
<keyword evidence="2" id="KW-1185">Reference proteome</keyword>
<organism evidence="1 2">
    <name type="scientific">Shewanella pneumatophori</name>
    <dbReference type="NCBI Taxonomy" id="314092"/>
    <lineage>
        <taxon>Bacteria</taxon>
        <taxon>Pseudomonadati</taxon>
        <taxon>Pseudomonadota</taxon>
        <taxon>Gammaproteobacteria</taxon>
        <taxon>Alteromonadales</taxon>
        <taxon>Shewanellaceae</taxon>
        <taxon>Shewanella</taxon>
    </lineage>
</organism>
<reference evidence="1" key="1">
    <citation type="submission" date="2022-01" db="EMBL/GenBank/DDBJ databases">
        <title>Whole genome-based taxonomy of the Shewanellaceae.</title>
        <authorList>
            <person name="Martin-Rodriguez A.J."/>
        </authorList>
    </citation>
    <scope>NUCLEOTIDE SEQUENCE</scope>
    <source>
        <strain evidence="1">KCTC 23973</strain>
    </source>
</reference>
<comment type="caution">
    <text evidence="1">The sequence shown here is derived from an EMBL/GenBank/DDBJ whole genome shotgun (WGS) entry which is preliminary data.</text>
</comment>
<evidence type="ECO:0000313" key="2">
    <source>
        <dbReference type="Proteomes" id="UP001139293"/>
    </source>
</evidence>
<proteinExistence type="predicted"/>